<comment type="caution">
    <text evidence="1">The sequence shown here is derived from an EMBL/GenBank/DDBJ whole genome shotgun (WGS) entry which is preliminary data.</text>
</comment>
<dbReference type="Proteomes" id="UP001501772">
    <property type="component" value="Unassembled WGS sequence"/>
</dbReference>
<evidence type="ECO:0000313" key="1">
    <source>
        <dbReference type="EMBL" id="GAA4205911.1"/>
    </source>
</evidence>
<protein>
    <recommendedName>
        <fullName evidence="3">Addiction module toxin RelE</fullName>
    </recommendedName>
</protein>
<reference evidence="2" key="1">
    <citation type="journal article" date="2019" name="Int. J. Syst. Evol. Microbiol.">
        <title>The Global Catalogue of Microorganisms (GCM) 10K type strain sequencing project: providing services to taxonomists for standard genome sequencing and annotation.</title>
        <authorList>
            <consortium name="The Broad Institute Genomics Platform"/>
            <consortium name="The Broad Institute Genome Sequencing Center for Infectious Disease"/>
            <person name="Wu L."/>
            <person name="Ma J."/>
        </authorList>
    </citation>
    <scope>NUCLEOTIDE SEQUENCE [LARGE SCALE GENOMIC DNA]</scope>
    <source>
        <strain evidence="2">JCM 17626</strain>
    </source>
</reference>
<name>A0ABP8BG62_9SPHI</name>
<sequence>MHYDSLTEFNRDLKFLLKKYRTLNDDLEIVKGILNTRPNEQPPFSFNIDNLGITTCVIKIKKMACKSLKGKGVNSGLRLIYAYFADEKKIIFIELYHKNDKANEDRDRILAHFK</sequence>
<accession>A0ABP8BG62</accession>
<organism evidence="1 2">
    <name type="scientific">Pedobacter jeongneungensis</name>
    <dbReference type="NCBI Taxonomy" id="947309"/>
    <lineage>
        <taxon>Bacteria</taxon>
        <taxon>Pseudomonadati</taxon>
        <taxon>Bacteroidota</taxon>
        <taxon>Sphingobacteriia</taxon>
        <taxon>Sphingobacteriales</taxon>
        <taxon>Sphingobacteriaceae</taxon>
        <taxon>Pedobacter</taxon>
    </lineage>
</organism>
<proteinExistence type="predicted"/>
<keyword evidence="2" id="KW-1185">Reference proteome</keyword>
<evidence type="ECO:0008006" key="3">
    <source>
        <dbReference type="Google" id="ProtNLM"/>
    </source>
</evidence>
<dbReference type="EMBL" id="BAABBY010000006">
    <property type="protein sequence ID" value="GAA4205911.1"/>
    <property type="molecule type" value="Genomic_DNA"/>
</dbReference>
<evidence type="ECO:0000313" key="2">
    <source>
        <dbReference type="Proteomes" id="UP001501772"/>
    </source>
</evidence>
<gene>
    <name evidence="1" type="ORF">GCM10022289_26120</name>
</gene>